<dbReference type="EMBL" id="JAMQAW010000024">
    <property type="protein sequence ID" value="MCM2390285.1"/>
    <property type="molecule type" value="Genomic_DNA"/>
</dbReference>
<sequence length="68" mass="7634">MDAPVACEHMAWIIREFRYQDAHDVRQALRAPHQVATPGAGDTPLPALAAWFDRRICATEVRHVRALG</sequence>
<gene>
    <name evidence="1" type="ORF">NBG84_18645</name>
</gene>
<dbReference type="Proteomes" id="UP001431429">
    <property type="component" value="Unassembled WGS sequence"/>
</dbReference>
<protein>
    <submittedName>
        <fullName evidence="1">Uncharacterized protein</fullName>
    </submittedName>
</protein>
<reference evidence="1" key="1">
    <citation type="submission" date="2022-06" db="EMBL/GenBank/DDBJ databases">
        <title>Genome public.</title>
        <authorList>
            <person name="Sun Q."/>
        </authorList>
    </citation>
    <scope>NUCLEOTIDE SEQUENCE</scope>
    <source>
        <strain evidence="1">CWNU-1</strain>
    </source>
</reference>
<keyword evidence="2" id="KW-1185">Reference proteome</keyword>
<proteinExistence type="predicted"/>
<accession>A0ABT0UPC1</accession>
<evidence type="ECO:0000313" key="1">
    <source>
        <dbReference type="EMBL" id="MCM2390285.1"/>
    </source>
</evidence>
<name>A0ABT0UPC1_9ACTN</name>
<dbReference type="RefSeq" id="WP_250920625.1">
    <property type="nucleotide sequence ID" value="NZ_JAMQAW010000024.1"/>
</dbReference>
<organism evidence="1 2">
    <name type="scientific">Streptomyces albipurpureus</name>
    <dbReference type="NCBI Taxonomy" id="2897419"/>
    <lineage>
        <taxon>Bacteria</taxon>
        <taxon>Bacillati</taxon>
        <taxon>Actinomycetota</taxon>
        <taxon>Actinomycetes</taxon>
        <taxon>Kitasatosporales</taxon>
        <taxon>Streptomycetaceae</taxon>
        <taxon>Streptomyces</taxon>
    </lineage>
</organism>
<evidence type="ECO:0000313" key="2">
    <source>
        <dbReference type="Proteomes" id="UP001431429"/>
    </source>
</evidence>
<comment type="caution">
    <text evidence="1">The sequence shown here is derived from an EMBL/GenBank/DDBJ whole genome shotgun (WGS) entry which is preliminary data.</text>
</comment>